<dbReference type="InParanoid" id="D7G156"/>
<keyword evidence="3" id="KW-0001">2Fe-2S</keyword>
<evidence type="ECO:0000256" key="4">
    <source>
        <dbReference type="ARBA" id="ARBA00022723"/>
    </source>
</evidence>
<dbReference type="InterPro" id="IPR001041">
    <property type="entry name" value="2Fe-2S_ferredoxin-type"/>
</dbReference>
<dbReference type="eggNOG" id="ENOG502RZRG">
    <property type="taxonomic scope" value="Eukaryota"/>
</dbReference>
<evidence type="ECO:0000256" key="3">
    <source>
        <dbReference type="ARBA" id="ARBA00022714"/>
    </source>
</evidence>
<proteinExistence type="inferred from homology"/>
<sequence>MGVTQGFVPYGTPAIRSAAATLGSSRASDSTRRARKETARPTFSTLQMHQVTIEHEGTSTVLEVDENTTILEAALDNDIDLPHDCKLGVCLTCPSKVVSGEVDQSDGTLEDSVTALGYALTCCTYARSDVTIRSVEEDELVGAQFSDRS</sequence>
<dbReference type="AlphaFoldDB" id="D7G156"/>
<evidence type="ECO:0000256" key="8">
    <source>
        <dbReference type="ARBA" id="ARBA00034078"/>
    </source>
</evidence>
<dbReference type="Gene3D" id="3.10.20.30">
    <property type="match status" value="1"/>
</dbReference>
<dbReference type="GO" id="GO:0051537">
    <property type="term" value="F:2 iron, 2 sulfur cluster binding"/>
    <property type="evidence" value="ECO:0007669"/>
    <property type="project" value="UniProtKB-KW"/>
</dbReference>
<dbReference type="SUPFAM" id="SSF54292">
    <property type="entry name" value="2Fe-2S ferredoxin-like"/>
    <property type="match status" value="1"/>
</dbReference>
<keyword evidence="6" id="KW-0408">Iron</keyword>
<dbReference type="EMBL" id="FN649731">
    <property type="protein sequence ID" value="CBJ33166.1"/>
    <property type="molecule type" value="Genomic_DNA"/>
</dbReference>
<name>D7G156_ECTSI</name>
<dbReference type="STRING" id="2880.D7G156"/>
<keyword evidence="5" id="KW-0249">Electron transport</keyword>
<feature type="domain" description="2Fe-2S ferredoxin-type" evidence="9">
    <location>
        <begin position="49"/>
        <end position="138"/>
    </location>
</feature>
<dbReference type="PANTHER" id="PTHR43112">
    <property type="entry name" value="FERREDOXIN"/>
    <property type="match status" value="1"/>
</dbReference>
<organism evidence="10 11">
    <name type="scientific">Ectocarpus siliculosus</name>
    <name type="common">Brown alga</name>
    <name type="synonym">Conferva siliculosa</name>
    <dbReference type="NCBI Taxonomy" id="2880"/>
    <lineage>
        <taxon>Eukaryota</taxon>
        <taxon>Sar</taxon>
        <taxon>Stramenopiles</taxon>
        <taxon>Ochrophyta</taxon>
        <taxon>PX clade</taxon>
        <taxon>Phaeophyceae</taxon>
        <taxon>Ectocarpales</taxon>
        <taxon>Ectocarpaceae</taxon>
        <taxon>Ectocarpus</taxon>
    </lineage>
</organism>
<dbReference type="PANTHER" id="PTHR43112:SF9">
    <property type="entry name" value="FERREDOXIN C 1, CHLOROPLASTIC"/>
    <property type="match status" value="1"/>
</dbReference>
<evidence type="ECO:0000256" key="5">
    <source>
        <dbReference type="ARBA" id="ARBA00022982"/>
    </source>
</evidence>
<evidence type="ECO:0000256" key="7">
    <source>
        <dbReference type="ARBA" id="ARBA00023014"/>
    </source>
</evidence>
<dbReference type="GO" id="GO:0009507">
    <property type="term" value="C:chloroplast"/>
    <property type="evidence" value="ECO:0007669"/>
    <property type="project" value="TreeGrafter"/>
</dbReference>
<evidence type="ECO:0000313" key="10">
    <source>
        <dbReference type="EMBL" id="CBJ33166.1"/>
    </source>
</evidence>
<gene>
    <name evidence="10" type="ORF">Esi_0435_0015</name>
</gene>
<dbReference type="Proteomes" id="UP000002630">
    <property type="component" value="Linkage Group LG06"/>
</dbReference>
<evidence type="ECO:0000256" key="1">
    <source>
        <dbReference type="ARBA" id="ARBA00007874"/>
    </source>
</evidence>
<comment type="similarity">
    <text evidence="1">Belongs to the 2Fe2S plant-type ferredoxin family.</text>
</comment>
<protein>
    <recommendedName>
        <fullName evidence="9">2Fe-2S ferredoxin-type domain-containing protein</fullName>
    </recommendedName>
</protein>
<keyword evidence="4" id="KW-0479">Metal-binding</keyword>
<comment type="cofactor">
    <cofactor evidence="8">
        <name>[2Fe-2S] cluster</name>
        <dbReference type="ChEBI" id="CHEBI:190135"/>
    </cofactor>
</comment>
<evidence type="ECO:0000256" key="6">
    <source>
        <dbReference type="ARBA" id="ARBA00023004"/>
    </source>
</evidence>
<dbReference type="InterPro" id="IPR012675">
    <property type="entry name" value="Beta-grasp_dom_sf"/>
</dbReference>
<dbReference type="PROSITE" id="PS51085">
    <property type="entry name" value="2FE2S_FER_2"/>
    <property type="match status" value="1"/>
</dbReference>
<dbReference type="InterPro" id="IPR036010">
    <property type="entry name" value="2Fe-2S_ferredoxin-like_sf"/>
</dbReference>
<evidence type="ECO:0000313" key="11">
    <source>
        <dbReference type="Proteomes" id="UP000002630"/>
    </source>
</evidence>
<dbReference type="EMBL" id="FN648636">
    <property type="protein sequence ID" value="CBJ33166.1"/>
    <property type="molecule type" value="Genomic_DNA"/>
</dbReference>
<keyword evidence="2" id="KW-0813">Transport</keyword>
<evidence type="ECO:0000256" key="2">
    <source>
        <dbReference type="ARBA" id="ARBA00022448"/>
    </source>
</evidence>
<reference evidence="10 11" key="1">
    <citation type="journal article" date="2010" name="Nature">
        <title>The Ectocarpus genome and the independent evolution of multicellularity in brown algae.</title>
        <authorList>
            <person name="Cock J.M."/>
            <person name="Sterck L."/>
            <person name="Rouze P."/>
            <person name="Scornet D."/>
            <person name="Allen A.E."/>
            <person name="Amoutzias G."/>
            <person name="Anthouard V."/>
            <person name="Artiguenave F."/>
            <person name="Aury J.M."/>
            <person name="Badger J.H."/>
            <person name="Beszteri B."/>
            <person name="Billiau K."/>
            <person name="Bonnet E."/>
            <person name="Bothwell J.H."/>
            <person name="Bowler C."/>
            <person name="Boyen C."/>
            <person name="Brownlee C."/>
            <person name="Carrano C.J."/>
            <person name="Charrier B."/>
            <person name="Cho G.Y."/>
            <person name="Coelho S.M."/>
            <person name="Collen J."/>
            <person name="Corre E."/>
            <person name="Da Silva C."/>
            <person name="Delage L."/>
            <person name="Delaroque N."/>
            <person name="Dittami S.M."/>
            <person name="Doulbeau S."/>
            <person name="Elias M."/>
            <person name="Farnham G."/>
            <person name="Gachon C.M."/>
            <person name="Gschloessl B."/>
            <person name="Heesch S."/>
            <person name="Jabbari K."/>
            <person name="Jubin C."/>
            <person name="Kawai H."/>
            <person name="Kimura K."/>
            <person name="Kloareg B."/>
            <person name="Kupper F.C."/>
            <person name="Lang D."/>
            <person name="Le Bail A."/>
            <person name="Leblanc C."/>
            <person name="Lerouge P."/>
            <person name="Lohr M."/>
            <person name="Lopez P.J."/>
            <person name="Martens C."/>
            <person name="Maumus F."/>
            <person name="Michel G."/>
            <person name="Miranda-Saavedra D."/>
            <person name="Morales J."/>
            <person name="Moreau H."/>
            <person name="Motomura T."/>
            <person name="Nagasato C."/>
            <person name="Napoli C.A."/>
            <person name="Nelson D.R."/>
            <person name="Nyvall-Collen P."/>
            <person name="Peters A.F."/>
            <person name="Pommier C."/>
            <person name="Potin P."/>
            <person name="Poulain J."/>
            <person name="Quesneville H."/>
            <person name="Read B."/>
            <person name="Rensing S.A."/>
            <person name="Ritter A."/>
            <person name="Rousvoal S."/>
            <person name="Samanta M."/>
            <person name="Samson G."/>
            <person name="Schroeder D.C."/>
            <person name="Segurens B."/>
            <person name="Strittmatter M."/>
            <person name="Tonon T."/>
            <person name="Tregear J.W."/>
            <person name="Valentin K."/>
            <person name="von Dassow P."/>
            <person name="Yamagishi T."/>
            <person name="Van de Peer Y."/>
            <person name="Wincker P."/>
        </authorList>
    </citation>
    <scope>NUCLEOTIDE SEQUENCE [LARGE SCALE GENOMIC DNA]</scope>
    <source>
        <strain evidence="11">Ec32 / CCAP1310/4</strain>
    </source>
</reference>
<dbReference type="CDD" id="cd00207">
    <property type="entry name" value="fer2"/>
    <property type="match status" value="1"/>
</dbReference>
<keyword evidence="11" id="KW-1185">Reference proteome</keyword>
<accession>D7G156</accession>
<dbReference type="OrthoDB" id="1885901at2759"/>
<evidence type="ECO:0000259" key="9">
    <source>
        <dbReference type="PROSITE" id="PS51085"/>
    </source>
</evidence>
<dbReference type="GO" id="GO:0046872">
    <property type="term" value="F:metal ion binding"/>
    <property type="evidence" value="ECO:0007669"/>
    <property type="project" value="UniProtKB-KW"/>
</dbReference>
<dbReference type="Pfam" id="PF00111">
    <property type="entry name" value="Fer2"/>
    <property type="match status" value="1"/>
</dbReference>
<keyword evidence="7" id="KW-0411">Iron-sulfur</keyword>